<name>A0A6J4HHB7_9BACT</name>
<sequence length="251" mass="28171">MNVLILAAGYATRLYPLTLTKAKPLLEVAGKPMLEWVIDNLAPVPDIDTIYIVTNNKFAKDFQAWADGYRQRNPNRSFSIINDGSTDDSDKLGAIGDINFVLSRETAAANDDLIVVAGDNLFSEPLTEFVAHARSSEATLATYDVGDLEAIKKYSAITMNDEGVITSFEEKPQQPKSTLTGIALYYFSRATIPMFRTYIEEGNNPDQPGRFIQWLYTRRPVKTHQIQGTWFDIGSKETLAEANELFRQFVR</sequence>
<gene>
    <name evidence="2" type="ORF">AVDCRST_MAG42-640</name>
</gene>
<dbReference type="GO" id="GO:0016740">
    <property type="term" value="F:transferase activity"/>
    <property type="evidence" value="ECO:0007669"/>
    <property type="project" value="UniProtKB-KW"/>
</dbReference>
<protein>
    <submittedName>
        <fullName evidence="2">Sugar-phosphate nucleotidyl transferase</fullName>
    </submittedName>
</protein>
<organism evidence="2">
    <name type="scientific">uncultured Chthoniobacterales bacterium</name>
    <dbReference type="NCBI Taxonomy" id="1836801"/>
    <lineage>
        <taxon>Bacteria</taxon>
        <taxon>Pseudomonadati</taxon>
        <taxon>Verrucomicrobiota</taxon>
        <taxon>Spartobacteria</taxon>
        <taxon>Chthoniobacterales</taxon>
        <taxon>environmental samples</taxon>
    </lineage>
</organism>
<proteinExistence type="predicted"/>
<dbReference type="SUPFAM" id="SSF53448">
    <property type="entry name" value="Nucleotide-diphospho-sugar transferases"/>
    <property type="match status" value="1"/>
</dbReference>
<dbReference type="CDD" id="cd04181">
    <property type="entry name" value="NTP_transferase"/>
    <property type="match status" value="1"/>
</dbReference>
<accession>A0A6J4HHB7</accession>
<evidence type="ECO:0000259" key="1">
    <source>
        <dbReference type="Pfam" id="PF00483"/>
    </source>
</evidence>
<evidence type="ECO:0000313" key="2">
    <source>
        <dbReference type="EMBL" id="CAA9222218.1"/>
    </source>
</evidence>
<dbReference type="InterPro" id="IPR029044">
    <property type="entry name" value="Nucleotide-diphossugar_trans"/>
</dbReference>
<keyword evidence="2" id="KW-0808">Transferase</keyword>
<dbReference type="PANTHER" id="PTHR42883:SF2">
    <property type="entry name" value="THYMIDYLYLTRANSFERASE"/>
    <property type="match status" value="1"/>
</dbReference>
<dbReference type="Pfam" id="PF00483">
    <property type="entry name" value="NTP_transferase"/>
    <property type="match status" value="1"/>
</dbReference>
<dbReference type="PANTHER" id="PTHR42883">
    <property type="entry name" value="GLUCOSE-1-PHOSPHATE THYMIDYLTRANSFERASE"/>
    <property type="match status" value="1"/>
</dbReference>
<dbReference type="InterPro" id="IPR005835">
    <property type="entry name" value="NTP_transferase_dom"/>
</dbReference>
<dbReference type="AlphaFoldDB" id="A0A6J4HHB7"/>
<reference evidence="2" key="1">
    <citation type="submission" date="2020-02" db="EMBL/GenBank/DDBJ databases">
        <authorList>
            <person name="Meier V. D."/>
        </authorList>
    </citation>
    <scope>NUCLEOTIDE SEQUENCE</scope>
    <source>
        <strain evidence="2">AVDCRST_MAG42</strain>
    </source>
</reference>
<feature type="domain" description="Nucleotidyl transferase" evidence="1">
    <location>
        <begin position="4"/>
        <end position="245"/>
    </location>
</feature>
<dbReference type="EMBL" id="CADCTA010000040">
    <property type="protein sequence ID" value="CAA9222218.1"/>
    <property type="molecule type" value="Genomic_DNA"/>
</dbReference>
<dbReference type="Gene3D" id="3.90.550.10">
    <property type="entry name" value="Spore Coat Polysaccharide Biosynthesis Protein SpsA, Chain A"/>
    <property type="match status" value="1"/>
</dbReference>